<keyword evidence="1" id="KW-0812">Transmembrane</keyword>
<feature type="transmembrane region" description="Helical" evidence="1">
    <location>
        <begin position="34"/>
        <end position="55"/>
    </location>
</feature>
<organism evidence="3 4">
    <name type="scientific">Notoacmeibacter marinus</name>
    <dbReference type="NCBI Taxonomy" id="1876515"/>
    <lineage>
        <taxon>Bacteria</taxon>
        <taxon>Pseudomonadati</taxon>
        <taxon>Pseudomonadota</taxon>
        <taxon>Alphaproteobacteria</taxon>
        <taxon>Hyphomicrobiales</taxon>
        <taxon>Notoacmeibacteraceae</taxon>
        <taxon>Notoacmeibacter</taxon>
    </lineage>
</organism>
<comment type="caution">
    <text evidence="3">The sequence shown here is derived from an EMBL/GenBank/DDBJ whole genome shotgun (WGS) entry which is preliminary data.</text>
</comment>
<dbReference type="Proteomes" id="UP000215405">
    <property type="component" value="Unassembled WGS sequence"/>
</dbReference>
<accession>A0A231UY01</accession>
<gene>
    <name evidence="3" type="ORF">B7H23_12120</name>
</gene>
<keyword evidence="4" id="KW-1185">Reference proteome</keyword>
<feature type="chain" id="PRO_5012692021" evidence="2">
    <location>
        <begin position="19"/>
        <end position="59"/>
    </location>
</feature>
<feature type="signal peptide" evidence="2">
    <location>
        <begin position="1"/>
        <end position="18"/>
    </location>
</feature>
<keyword evidence="1" id="KW-1133">Transmembrane helix</keyword>
<name>A0A231UY01_9HYPH</name>
<reference evidence="4" key="1">
    <citation type="journal article" date="2017" name="Int. J. Syst. Evol. Microbiol.">
        <title>Notoacmeibacter marinus gen. nov., sp. nov., isolated from the gut of a limpet and proposal of Notoacmeibacteraceae fam. nov. in the order Rhizobiales of the class Alphaproteobacteria.</title>
        <authorList>
            <person name="Huang Z."/>
            <person name="Guo F."/>
            <person name="Lai Q."/>
        </authorList>
    </citation>
    <scope>NUCLEOTIDE SEQUENCE [LARGE SCALE GENOMIC DNA]</scope>
    <source>
        <strain evidence="4">XMTR2A4</strain>
    </source>
</reference>
<evidence type="ECO:0000256" key="1">
    <source>
        <dbReference type="SAM" id="Phobius"/>
    </source>
</evidence>
<dbReference type="RefSeq" id="WP_094077632.1">
    <property type="nucleotide sequence ID" value="NZ_NBYO01000002.1"/>
</dbReference>
<sequence length="59" mass="6386">MLRYLTILLTMAPASALAAGFDRPIPNAQSATAELWFGLATVALIAALALVWYAVRRRP</sequence>
<proteinExistence type="predicted"/>
<protein>
    <submittedName>
        <fullName evidence="3">Protein NnrT</fullName>
    </submittedName>
</protein>
<keyword evidence="2" id="KW-0732">Signal</keyword>
<keyword evidence="1" id="KW-0472">Membrane</keyword>
<evidence type="ECO:0000256" key="2">
    <source>
        <dbReference type="SAM" id="SignalP"/>
    </source>
</evidence>
<evidence type="ECO:0000313" key="4">
    <source>
        <dbReference type="Proteomes" id="UP000215405"/>
    </source>
</evidence>
<evidence type="ECO:0000313" key="3">
    <source>
        <dbReference type="EMBL" id="OXT00815.1"/>
    </source>
</evidence>
<dbReference type="AlphaFoldDB" id="A0A231UY01"/>
<dbReference type="EMBL" id="NBYO01000002">
    <property type="protein sequence ID" value="OXT00815.1"/>
    <property type="molecule type" value="Genomic_DNA"/>
</dbReference>